<comment type="subcellular location">
    <subcellularLocation>
        <location evidence="2">Mitochondrion inner membrane</location>
        <topology evidence="2">Peripheral membrane protein</topology>
        <orientation evidence="2">Matrix side</orientation>
    </subcellularLocation>
</comment>
<dbReference type="EC" id="2.7.7.41" evidence="6"/>
<protein>
    <recommendedName>
        <fullName evidence="7">Phosphatidate cytidylyltransferase, mitochondrial</fullName>
        <ecNumber evidence="6">2.7.7.41</ecNumber>
    </recommendedName>
    <alternativeName>
        <fullName evidence="18">CDP-diacylglycerol synthase</fullName>
    </alternativeName>
</protein>
<evidence type="ECO:0000256" key="8">
    <source>
        <dbReference type="ARBA" id="ARBA00022516"/>
    </source>
</evidence>
<keyword evidence="9" id="KW-0808">Transferase</keyword>
<dbReference type="AlphaFoldDB" id="C1MRC2"/>
<evidence type="ECO:0000256" key="12">
    <source>
        <dbReference type="ARBA" id="ARBA00022842"/>
    </source>
</evidence>
<dbReference type="KEGG" id="mpp:MICPUCDRAFT_16228"/>
<dbReference type="RefSeq" id="XP_003057904.1">
    <property type="nucleotide sequence ID" value="XM_003057858.1"/>
</dbReference>
<evidence type="ECO:0000313" key="20">
    <source>
        <dbReference type="Proteomes" id="UP000001876"/>
    </source>
</evidence>
<keyword evidence="10" id="KW-0548">Nucleotidyltransferase</keyword>
<evidence type="ECO:0000256" key="13">
    <source>
        <dbReference type="ARBA" id="ARBA00023098"/>
    </source>
</evidence>
<dbReference type="eggNOG" id="KOG2986">
    <property type="taxonomic scope" value="Eukaryota"/>
</dbReference>
<evidence type="ECO:0000256" key="17">
    <source>
        <dbReference type="ARBA" id="ARBA00023264"/>
    </source>
</evidence>
<evidence type="ECO:0000256" key="16">
    <source>
        <dbReference type="ARBA" id="ARBA00023209"/>
    </source>
</evidence>
<name>C1MRC2_MICPC</name>
<dbReference type="GO" id="GO:0032049">
    <property type="term" value="P:cardiolipin biosynthetic process"/>
    <property type="evidence" value="ECO:0007669"/>
    <property type="project" value="InterPro"/>
</dbReference>
<dbReference type="STRING" id="564608.C1MRC2"/>
<dbReference type="GO" id="GO:0016024">
    <property type="term" value="P:CDP-diacylglycerol biosynthetic process"/>
    <property type="evidence" value="ECO:0007669"/>
    <property type="project" value="UniProtKB-UniPathway"/>
</dbReference>
<keyword evidence="14" id="KW-0496">Mitochondrion</keyword>
<dbReference type="PANTHER" id="PTHR13619">
    <property type="entry name" value="PHOSPHATIDATE CYTIDYLYLTRANSFERASE, MITOCHONDRIAL"/>
    <property type="match status" value="1"/>
</dbReference>
<reference evidence="19 20" key="1">
    <citation type="journal article" date="2009" name="Science">
        <title>Green evolution and dynamic adaptations revealed by genomes of the marine picoeukaryotes Micromonas.</title>
        <authorList>
            <person name="Worden A.Z."/>
            <person name="Lee J.H."/>
            <person name="Mock T."/>
            <person name="Rouze P."/>
            <person name="Simmons M.P."/>
            <person name="Aerts A.L."/>
            <person name="Allen A.E."/>
            <person name="Cuvelier M.L."/>
            <person name="Derelle E."/>
            <person name="Everett M.V."/>
            <person name="Foulon E."/>
            <person name="Grimwood J."/>
            <person name="Gundlach H."/>
            <person name="Henrissat B."/>
            <person name="Napoli C."/>
            <person name="McDonald S.M."/>
            <person name="Parker M.S."/>
            <person name="Rombauts S."/>
            <person name="Salamov A."/>
            <person name="Von Dassow P."/>
            <person name="Badger J.H."/>
            <person name="Coutinho P.M."/>
            <person name="Demir E."/>
            <person name="Dubchak I."/>
            <person name="Gentemann C."/>
            <person name="Eikrem W."/>
            <person name="Gready J.E."/>
            <person name="John U."/>
            <person name="Lanier W."/>
            <person name="Lindquist E.A."/>
            <person name="Lucas S."/>
            <person name="Mayer K.F."/>
            <person name="Moreau H."/>
            <person name="Not F."/>
            <person name="Otillar R."/>
            <person name="Panaud O."/>
            <person name="Pangilinan J."/>
            <person name="Paulsen I."/>
            <person name="Piegu B."/>
            <person name="Poliakov A."/>
            <person name="Robbens S."/>
            <person name="Schmutz J."/>
            <person name="Toulza E."/>
            <person name="Wyss T."/>
            <person name="Zelensky A."/>
            <person name="Zhou K."/>
            <person name="Armbrust E.V."/>
            <person name="Bhattacharya D."/>
            <person name="Goodenough U.W."/>
            <person name="Van de Peer Y."/>
            <person name="Grigoriev I.V."/>
        </authorList>
    </citation>
    <scope>NUCLEOTIDE SEQUENCE [LARGE SCALE GENOMIC DNA]</scope>
    <source>
        <strain evidence="19 20">CCMP1545</strain>
    </source>
</reference>
<dbReference type="OMA" id="HAENMHR"/>
<proteinExistence type="inferred from homology"/>
<evidence type="ECO:0000256" key="4">
    <source>
        <dbReference type="ARBA" id="ARBA00005189"/>
    </source>
</evidence>
<dbReference type="InterPro" id="IPR015222">
    <property type="entry name" value="Tam41"/>
</dbReference>
<evidence type="ECO:0000256" key="2">
    <source>
        <dbReference type="ARBA" id="ARBA00004443"/>
    </source>
</evidence>
<comment type="pathway">
    <text evidence="4">Lipid metabolism.</text>
</comment>
<dbReference type="GeneID" id="9683342"/>
<dbReference type="UniPathway" id="UPA00557">
    <property type="reaction ID" value="UER00614"/>
</dbReference>
<evidence type="ECO:0000256" key="18">
    <source>
        <dbReference type="ARBA" id="ARBA00029893"/>
    </source>
</evidence>
<sequence length="349" mass="36773">MTTPSRESLGVVLNDLPPVVHAFAYGSAVFPQPASSGSVVDYVLAVDAPDEWHAANMAANPSHYAAHLRLLGARSPGWIADRVGVGVHYNTLLPWPCTTTRPHDGARLYKYGVVSVEALTRDLTRWSDLFVAGRMQKPTTTLTTTTAAFAADASLRAASEANLRAALAAALLMLPETFSTRELHETLCGLSYEGDVRTAFGAEDVGKIPRVAAGSRAGLREMYADAIARFRSNPAIGLTAVGTSVDRGDCDWGQDKSAAARSALLETLPRKALALAAVSAGAGAEAAAAAIASRASPERTRDVVRRAIDAIVFRSSARQLMSGILSTSPRKSLTYALGKAVKSVASRAR</sequence>
<keyword evidence="8" id="KW-0444">Lipid biosynthesis</keyword>
<comment type="similarity">
    <text evidence="5">Belongs to the TAM41 family.</text>
</comment>
<evidence type="ECO:0000256" key="15">
    <source>
        <dbReference type="ARBA" id="ARBA00023136"/>
    </source>
</evidence>
<accession>C1MRC2</accession>
<evidence type="ECO:0000256" key="1">
    <source>
        <dbReference type="ARBA" id="ARBA00001946"/>
    </source>
</evidence>
<evidence type="ECO:0000256" key="6">
    <source>
        <dbReference type="ARBA" id="ARBA00012487"/>
    </source>
</evidence>
<comment type="pathway">
    <text evidence="3">Phospholipid metabolism; CDP-diacylglycerol biosynthesis; CDP-diacylglycerol from sn-glycerol 3-phosphate: step 3/3.</text>
</comment>
<evidence type="ECO:0000256" key="7">
    <source>
        <dbReference type="ARBA" id="ARBA00018337"/>
    </source>
</evidence>
<evidence type="ECO:0000256" key="14">
    <source>
        <dbReference type="ARBA" id="ARBA00023128"/>
    </source>
</evidence>
<keyword evidence="15" id="KW-0472">Membrane</keyword>
<evidence type="ECO:0000256" key="9">
    <source>
        <dbReference type="ARBA" id="ARBA00022679"/>
    </source>
</evidence>
<evidence type="ECO:0000256" key="3">
    <source>
        <dbReference type="ARBA" id="ARBA00005119"/>
    </source>
</evidence>
<dbReference type="Proteomes" id="UP000001876">
    <property type="component" value="Unassembled WGS sequence"/>
</dbReference>
<dbReference type="GO" id="GO:0005743">
    <property type="term" value="C:mitochondrial inner membrane"/>
    <property type="evidence" value="ECO:0007669"/>
    <property type="project" value="UniProtKB-SubCell"/>
</dbReference>
<dbReference type="EMBL" id="GG663738">
    <property type="protein sequence ID" value="EEH57855.1"/>
    <property type="molecule type" value="Genomic_DNA"/>
</dbReference>
<keyword evidence="13" id="KW-0443">Lipid metabolism</keyword>
<keyword evidence="11" id="KW-0999">Mitochondrion inner membrane</keyword>
<evidence type="ECO:0000256" key="10">
    <source>
        <dbReference type="ARBA" id="ARBA00022695"/>
    </source>
</evidence>
<evidence type="ECO:0000256" key="5">
    <source>
        <dbReference type="ARBA" id="ARBA00005458"/>
    </source>
</evidence>
<dbReference type="GO" id="GO:0004605">
    <property type="term" value="F:phosphatidate cytidylyltransferase activity"/>
    <property type="evidence" value="ECO:0007669"/>
    <property type="project" value="UniProtKB-EC"/>
</dbReference>
<evidence type="ECO:0000313" key="19">
    <source>
        <dbReference type="EMBL" id="EEH57855.1"/>
    </source>
</evidence>
<dbReference type="OrthoDB" id="341477at2759"/>
<keyword evidence="20" id="KW-1185">Reference proteome</keyword>
<gene>
    <name evidence="19" type="ORF">MICPUCDRAFT_16228</name>
</gene>
<evidence type="ECO:0000256" key="11">
    <source>
        <dbReference type="ARBA" id="ARBA00022792"/>
    </source>
</evidence>
<keyword evidence="12" id="KW-0460">Magnesium</keyword>
<comment type="cofactor">
    <cofactor evidence="1">
        <name>Mg(2+)</name>
        <dbReference type="ChEBI" id="CHEBI:18420"/>
    </cofactor>
</comment>
<dbReference type="Pfam" id="PF09139">
    <property type="entry name" value="Tam41_Mmp37"/>
    <property type="match status" value="1"/>
</dbReference>
<organism evidence="20">
    <name type="scientific">Micromonas pusilla (strain CCMP1545)</name>
    <name type="common">Picoplanktonic green alga</name>
    <dbReference type="NCBI Taxonomy" id="564608"/>
    <lineage>
        <taxon>Eukaryota</taxon>
        <taxon>Viridiplantae</taxon>
        <taxon>Chlorophyta</taxon>
        <taxon>Mamiellophyceae</taxon>
        <taxon>Mamiellales</taxon>
        <taxon>Mamiellaceae</taxon>
        <taxon>Micromonas</taxon>
    </lineage>
</organism>
<keyword evidence="17" id="KW-1208">Phospholipid metabolism</keyword>
<keyword evidence="16" id="KW-0594">Phospholipid biosynthesis</keyword>
<dbReference type="PANTHER" id="PTHR13619:SF0">
    <property type="entry name" value="PHOSPHATIDATE CYTIDYLYLTRANSFERASE, MITOCHONDRIAL"/>
    <property type="match status" value="1"/>
</dbReference>